<dbReference type="CDD" id="cd00009">
    <property type="entry name" value="AAA"/>
    <property type="match status" value="1"/>
</dbReference>
<evidence type="ECO:0000313" key="6">
    <source>
        <dbReference type="EMBL" id="QFY44321.1"/>
    </source>
</evidence>
<dbReference type="InterPro" id="IPR003593">
    <property type="entry name" value="AAA+_ATPase"/>
</dbReference>
<dbReference type="InParanoid" id="A0A5Q0BHL6"/>
<name>A0A5Q0BHL6_9GAMM</name>
<dbReference type="EMBL" id="CP044205">
    <property type="protein sequence ID" value="QFY43769.1"/>
    <property type="molecule type" value="Genomic_DNA"/>
</dbReference>
<dbReference type="InterPro" id="IPR049945">
    <property type="entry name" value="AAA_22"/>
</dbReference>
<dbReference type="Gene3D" id="3.40.50.300">
    <property type="entry name" value="P-loop containing nucleotide triphosphate hydrolases"/>
    <property type="match status" value="1"/>
</dbReference>
<dbReference type="PANTHER" id="PTHR35894">
    <property type="entry name" value="GENERAL SECRETION PATHWAY PROTEIN A-RELATED"/>
    <property type="match status" value="1"/>
</dbReference>
<dbReference type="SMART" id="SM00382">
    <property type="entry name" value="AAA"/>
    <property type="match status" value="1"/>
</dbReference>
<dbReference type="Proteomes" id="UP000325755">
    <property type="component" value="Chromosome"/>
</dbReference>
<evidence type="ECO:0000313" key="4">
    <source>
        <dbReference type="EMBL" id="QFY43769.1"/>
    </source>
</evidence>
<organism evidence="2 7">
    <name type="scientific">Candidatus Methylospira mobilis</name>
    <dbReference type="NCBI Taxonomy" id="1808979"/>
    <lineage>
        <taxon>Bacteria</taxon>
        <taxon>Pseudomonadati</taxon>
        <taxon>Pseudomonadota</taxon>
        <taxon>Gammaproteobacteria</taxon>
        <taxon>Methylococcales</taxon>
        <taxon>Methylococcaceae</taxon>
        <taxon>Candidatus Methylospira</taxon>
    </lineage>
</organism>
<evidence type="ECO:0000313" key="5">
    <source>
        <dbReference type="EMBL" id="QFY44077.1"/>
    </source>
</evidence>
<dbReference type="GO" id="GO:0016887">
    <property type="term" value="F:ATP hydrolysis activity"/>
    <property type="evidence" value="ECO:0007669"/>
    <property type="project" value="InterPro"/>
</dbReference>
<dbReference type="AlphaFoldDB" id="A0A5Q0BHL6"/>
<sequence length="325" mass="36645">MRVDVMKHYGLTVPLNQAGYYETSHNQQLMSDIRGAILDGRLVALSGVIGIGKTVMLERIRQALEEEKHVIVSQSFAIDKRAIKLSTLVTALFYDLSGDKQMRVPTDIETRDRQLHELIKKRKRPVALFIDEAHDLNTYTLTSLKRLIELARSGGGGGRLSVVLAGHPKLRNDLRRPTMEEIGHRTTLFSLDGITGSQREYIYWLLETCTEGQVEAESILSEDAIYLLSSKLRTPLQIEDYLTQALTAGYQTGERPVSVEIVNTVLTRHSDDIEATLTRNGYRIKDLAEQFDVKPAEIRALFTQTLDPVRTSELREKMLKAGLPI</sequence>
<dbReference type="EMBL" id="CP044205">
    <property type="protein sequence ID" value="QFY42868.1"/>
    <property type="molecule type" value="Genomic_DNA"/>
</dbReference>
<dbReference type="RefSeq" id="WP_153247651.1">
    <property type="nucleotide sequence ID" value="NZ_CP044205.1"/>
</dbReference>
<dbReference type="KEGG" id="mmob:F6R98_18170"/>
<protein>
    <submittedName>
        <fullName evidence="2">AAA family ATPase</fullName>
    </submittedName>
</protein>
<dbReference type="OrthoDB" id="9783370at2"/>
<dbReference type="KEGG" id="mmob:F6R98_02695"/>
<gene>
    <name evidence="2" type="ORF">F6R98_02695</name>
    <name evidence="3" type="ORF">F6R98_09790</name>
    <name evidence="4" type="ORF">F6R98_14990</name>
    <name evidence="5" type="ORF">F6R98_16755</name>
    <name evidence="6" type="ORF">F6R98_18170</name>
</gene>
<keyword evidence="7" id="KW-1185">Reference proteome</keyword>
<dbReference type="PANTHER" id="PTHR35894:SF1">
    <property type="entry name" value="PHOSPHORIBULOKINASE _ URIDINE KINASE FAMILY"/>
    <property type="match status" value="1"/>
</dbReference>
<feature type="domain" description="AAA+ ATPase" evidence="1">
    <location>
        <begin position="39"/>
        <end position="188"/>
    </location>
</feature>
<dbReference type="InterPro" id="IPR027417">
    <property type="entry name" value="P-loop_NTPase"/>
</dbReference>
<dbReference type="KEGG" id="mmob:F6R98_16755"/>
<evidence type="ECO:0000313" key="2">
    <source>
        <dbReference type="EMBL" id="QFY41667.1"/>
    </source>
</evidence>
<evidence type="ECO:0000259" key="1">
    <source>
        <dbReference type="SMART" id="SM00382"/>
    </source>
</evidence>
<dbReference type="EMBL" id="CP044205">
    <property type="protein sequence ID" value="QFY44321.1"/>
    <property type="molecule type" value="Genomic_DNA"/>
</dbReference>
<dbReference type="SUPFAM" id="SSF52540">
    <property type="entry name" value="P-loop containing nucleoside triphosphate hydrolases"/>
    <property type="match status" value="1"/>
</dbReference>
<dbReference type="KEGG" id="mmob:F6R98_09790"/>
<dbReference type="EMBL" id="CP044205">
    <property type="protein sequence ID" value="QFY41667.1"/>
    <property type="molecule type" value="Genomic_DNA"/>
</dbReference>
<evidence type="ECO:0000313" key="7">
    <source>
        <dbReference type="Proteomes" id="UP000325755"/>
    </source>
</evidence>
<evidence type="ECO:0000313" key="3">
    <source>
        <dbReference type="EMBL" id="QFY42868.1"/>
    </source>
</evidence>
<dbReference type="EMBL" id="CP044205">
    <property type="protein sequence ID" value="QFY44077.1"/>
    <property type="molecule type" value="Genomic_DNA"/>
</dbReference>
<dbReference type="KEGG" id="mmob:F6R98_14990"/>
<accession>A0A5Q0BHL6</accession>
<dbReference type="Pfam" id="PF13401">
    <property type="entry name" value="AAA_22"/>
    <property type="match status" value="1"/>
</dbReference>
<dbReference type="InterPro" id="IPR052026">
    <property type="entry name" value="ExeA_AAA_ATPase_DNA-bind"/>
</dbReference>
<reference evidence="2 7" key="1">
    <citation type="submission" date="2019-09" db="EMBL/GenBank/DDBJ databases">
        <title>Ecophysiology of the spiral-shaped methanotroph Methylospira mobilis as revealed by the complete genome sequence.</title>
        <authorList>
            <person name="Oshkin I.Y."/>
            <person name="Dedysh S.N."/>
            <person name="Miroshnikov K."/>
            <person name="Danilova O.V."/>
            <person name="Hakobyan A."/>
            <person name="Liesack W."/>
        </authorList>
    </citation>
    <scope>NUCLEOTIDE SEQUENCE [LARGE SCALE GENOMIC DNA]</scope>
    <source>
        <strain evidence="2 7">Shm1</strain>
    </source>
</reference>
<proteinExistence type="predicted"/>